<feature type="chain" id="PRO_5043104475" description="CLIP domain-containing serine protease" evidence="12">
    <location>
        <begin position="24"/>
        <end position="356"/>
    </location>
</feature>
<dbReference type="InterPro" id="IPR022700">
    <property type="entry name" value="CLIP"/>
</dbReference>
<dbReference type="GO" id="GO:0004252">
    <property type="term" value="F:serine-type endopeptidase activity"/>
    <property type="evidence" value="ECO:0007669"/>
    <property type="project" value="UniProtKB-UniRule"/>
</dbReference>
<feature type="signal peptide" evidence="12">
    <location>
        <begin position="1"/>
        <end position="23"/>
    </location>
</feature>
<keyword evidence="8" id="KW-1015">Disulfide bond</keyword>
<evidence type="ECO:0000256" key="5">
    <source>
        <dbReference type="ARBA" id="ARBA00022825"/>
    </source>
</evidence>
<name>A0AAV1KNS5_9NEOP</name>
<proteinExistence type="inferred from homology"/>
<reference evidence="14 15" key="1">
    <citation type="submission" date="2023-11" db="EMBL/GenBank/DDBJ databases">
        <authorList>
            <person name="Hedman E."/>
            <person name="Englund M."/>
            <person name="Stromberg M."/>
            <person name="Nyberg Akerstrom W."/>
            <person name="Nylinder S."/>
            <person name="Jareborg N."/>
            <person name="Kallberg Y."/>
            <person name="Kronander E."/>
        </authorList>
    </citation>
    <scope>NUCLEOTIDE SEQUENCE [LARGE SCALE GENOMIC DNA]</scope>
</reference>
<evidence type="ECO:0000259" key="13">
    <source>
        <dbReference type="PROSITE" id="PS50240"/>
    </source>
</evidence>
<dbReference type="GO" id="GO:0005576">
    <property type="term" value="C:extracellular region"/>
    <property type="evidence" value="ECO:0007669"/>
    <property type="project" value="UniProtKB-SubCell"/>
</dbReference>
<dbReference type="GO" id="GO:0046872">
    <property type="term" value="F:metal ion binding"/>
    <property type="evidence" value="ECO:0007669"/>
    <property type="project" value="UniProtKB-KW"/>
</dbReference>
<dbReference type="FunFam" id="2.40.10.10:FF:000078">
    <property type="entry name" value="Serine protease H137"/>
    <property type="match status" value="1"/>
</dbReference>
<dbReference type="CDD" id="cd00190">
    <property type="entry name" value="Tryp_SPc"/>
    <property type="match status" value="1"/>
</dbReference>
<dbReference type="EC" id="3.4.21.-" evidence="11"/>
<keyword evidence="2" id="KW-0479">Metal-binding</keyword>
<dbReference type="PRINTS" id="PR00722">
    <property type="entry name" value="CHYMOTRYPSIN"/>
</dbReference>
<evidence type="ECO:0000256" key="7">
    <source>
        <dbReference type="ARBA" id="ARBA00023145"/>
    </source>
</evidence>
<evidence type="ECO:0000313" key="14">
    <source>
        <dbReference type="EMBL" id="CAK1583442.1"/>
    </source>
</evidence>
<keyword evidence="3 12" id="KW-0732">Signal</keyword>
<accession>A0AAV1KNS5</accession>
<comment type="subcellular location">
    <subcellularLocation>
        <location evidence="12">Secreted</location>
    </subcellularLocation>
</comment>
<protein>
    <recommendedName>
        <fullName evidence="12">CLIP domain-containing serine protease</fullName>
        <ecNumber evidence="11">3.4.21.-</ecNumber>
    </recommendedName>
</protein>
<keyword evidence="12" id="KW-0964">Secreted</keyword>
<keyword evidence="9" id="KW-0325">Glycoprotein</keyword>
<dbReference type="Pfam" id="PF00089">
    <property type="entry name" value="Trypsin"/>
    <property type="match status" value="1"/>
</dbReference>
<evidence type="ECO:0000313" key="15">
    <source>
        <dbReference type="Proteomes" id="UP001314205"/>
    </source>
</evidence>
<dbReference type="InterPro" id="IPR001254">
    <property type="entry name" value="Trypsin_dom"/>
</dbReference>
<dbReference type="SMART" id="SM00020">
    <property type="entry name" value="Tryp_SPc"/>
    <property type="match status" value="1"/>
</dbReference>
<comment type="caution">
    <text evidence="14">The sequence shown here is derived from an EMBL/GenBank/DDBJ whole genome shotgun (WGS) entry which is preliminary data.</text>
</comment>
<dbReference type="PANTHER" id="PTHR24256">
    <property type="entry name" value="TRYPTASE-RELATED"/>
    <property type="match status" value="1"/>
</dbReference>
<gene>
    <name evidence="14" type="ORF">PARMNEM_LOCUS4836</name>
</gene>
<dbReference type="InterPro" id="IPR051487">
    <property type="entry name" value="Ser/Thr_Proteases_Immune/Dev"/>
</dbReference>
<dbReference type="EMBL" id="CAVLGL010000057">
    <property type="protein sequence ID" value="CAK1583442.1"/>
    <property type="molecule type" value="Genomic_DNA"/>
</dbReference>
<dbReference type="Gene3D" id="2.40.10.10">
    <property type="entry name" value="Trypsin-like serine proteases"/>
    <property type="match status" value="2"/>
</dbReference>
<evidence type="ECO:0000256" key="10">
    <source>
        <dbReference type="ARBA" id="ARBA00024195"/>
    </source>
</evidence>
<dbReference type="FunFam" id="2.40.10.10:FF:000028">
    <property type="entry name" value="Serine protease easter"/>
    <property type="match status" value="1"/>
</dbReference>
<evidence type="ECO:0000256" key="3">
    <source>
        <dbReference type="ARBA" id="ARBA00022729"/>
    </source>
</evidence>
<keyword evidence="1 11" id="KW-0645">Protease</keyword>
<keyword evidence="5 11" id="KW-0720">Serine protease</keyword>
<sequence length="356" mass="39186">MFKSFKLIYLALTCIGSVSVILAKNCDDCILITSCPGAVHLAVHEKNAKTEDLIKQSLCSLEKVNGLPKVCCSEFPQAPVELDHHPNLELLPKDCGEIEGSRIVGGEVAKLYEFPWMVLISYDTRIGREFLCGGSLISPLYVLTAAHCVHGRKIAGVRIGDYDWRSKIDCEKDTNLCESYYQDIGVSEALPHPAYQGPPVVRNDIALLRLRKPVNLTVKNAGVICLPVTKELRERRLDAEQVTVAGWGITEHNTPSSVLLKVILPVHSGEMCRAYYGRNSKEDTTNNILCAGVLGKDSCKGDSGGPLMLEGNYDNEFKFIQHGIVSYGPSQCGSHFPGVYTNVSSFMKWILDTIKP</sequence>
<evidence type="ECO:0000256" key="8">
    <source>
        <dbReference type="ARBA" id="ARBA00023157"/>
    </source>
</evidence>
<dbReference type="SUPFAM" id="SSF50494">
    <property type="entry name" value="Trypsin-like serine proteases"/>
    <property type="match status" value="1"/>
</dbReference>
<comment type="domain">
    <text evidence="12">The clip domain consists of 35-55 residues which are 'knitted' together usually by 3 conserved disulfide bonds forming a clip-like compact structure.</text>
</comment>
<keyword evidence="15" id="KW-1185">Reference proteome</keyword>
<dbReference type="InterPro" id="IPR009003">
    <property type="entry name" value="Peptidase_S1_PA"/>
</dbReference>
<evidence type="ECO:0000256" key="9">
    <source>
        <dbReference type="ARBA" id="ARBA00023180"/>
    </source>
</evidence>
<dbReference type="InterPro" id="IPR001314">
    <property type="entry name" value="Peptidase_S1A"/>
</dbReference>
<dbReference type="PROSITE" id="PS00135">
    <property type="entry name" value="TRYPSIN_SER"/>
    <property type="match status" value="1"/>
</dbReference>
<evidence type="ECO:0000256" key="1">
    <source>
        <dbReference type="ARBA" id="ARBA00022670"/>
    </source>
</evidence>
<dbReference type="Pfam" id="PF12032">
    <property type="entry name" value="CLIP"/>
    <property type="match status" value="1"/>
</dbReference>
<feature type="domain" description="Peptidase S1" evidence="13">
    <location>
        <begin position="103"/>
        <end position="355"/>
    </location>
</feature>
<keyword evidence="6" id="KW-0106">Calcium</keyword>
<dbReference type="GO" id="GO:0051604">
    <property type="term" value="P:protein maturation"/>
    <property type="evidence" value="ECO:0007669"/>
    <property type="project" value="UniProtKB-ARBA"/>
</dbReference>
<dbReference type="GO" id="GO:0006508">
    <property type="term" value="P:proteolysis"/>
    <property type="evidence" value="ECO:0007669"/>
    <property type="project" value="UniProtKB-KW"/>
</dbReference>
<dbReference type="Proteomes" id="UP001314205">
    <property type="component" value="Unassembled WGS sequence"/>
</dbReference>
<evidence type="ECO:0000256" key="12">
    <source>
        <dbReference type="RuleBase" id="RU366078"/>
    </source>
</evidence>
<dbReference type="InterPro" id="IPR033116">
    <property type="entry name" value="TRYPSIN_SER"/>
</dbReference>
<evidence type="ECO:0000256" key="11">
    <source>
        <dbReference type="RuleBase" id="RU363034"/>
    </source>
</evidence>
<evidence type="ECO:0000256" key="2">
    <source>
        <dbReference type="ARBA" id="ARBA00022723"/>
    </source>
</evidence>
<keyword evidence="7" id="KW-0865">Zymogen</keyword>
<evidence type="ECO:0000256" key="4">
    <source>
        <dbReference type="ARBA" id="ARBA00022801"/>
    </source>
</evidence>
<dbReference type="InterPro" id="IPR018114">
    <property type="entry name" value="TRYPSIN_HIS"/>
</dbReference>
<dbReference type="InterPro" id="IPR043504">
    <property type="entry name" value="Peptidase_S1_PA_chymotrypsin"/>
</dbReference>
<dbReference type="PROSITE" id="PS00134">
    <property type="entry name" value="TRYPSIN_HIS"/>
    <property type="match status" value="1"/>
</dbReference>
<organism evidence="14 15">
    <name type="scientific">Parnassius mnemosyne</name>
    <name type="common">clouded apollo</name>
    <dbReference type="NCBI Taxonomy" id="213953"/>
    <lineage>
        <taxon>Eukaryota</taxon>
        <taxon>Metazoa</taxon>
        <taxon>Ecdysozoa</taxon>
        <taxon>Arthropoda</taxon>
        <taxon>Hexapoda</taxon>
        <taxon>Insecta</taxon>
        <taxon>Pterygota</taxon>
        <taxon>Neoptera</taxon>
        <taxon>Endopterygota</taxon>
        <taxon>Lepidoptera</taxon>
        <taxon>Glossata</taxon>
        <taxon>Ditrysia</taxon>
        <taxon>Papilionoidea</taxon>
        <taxon>Papilionidae</taxon>
        <taxon>Parnassiinae</taxon>
        <taxon>Parnassini</taxon>
        <taxon>Parnassius</taxon>
        <taxon>Driopa</taxon>
    </lineage>
</organism>
<evidence type="ECO:0000256" key="6">
    <source>
        <dbReference type="ARBA" id="ARBA00022837"/>
    </source>
</evidence>
<comment type="similarity">
    <text evidence="10 12">Belongs to the peptidase S1 family. CLIP subfamily.</text>
</comment>
<dbReference type="AlphaFoldDB" id="A0AAV1KNS5"/>
<dbReference type="PROSITE" id="PS50240">
    <property type="entry name" value="TRYPSIN_DOM"/>
    <property type="match status" value="1"/>
</dbReference>
<keyword evidence="4 11" id="KW-0378">Hydrolase</keyword>